<sequence>MRMKLVELTVPPQGAGQRVDRWLAKARIGLSRNRLQALMDAERVQVNGKLARQSLKLKEGDVVRVEVPPRRASRIVAEDAPLAIRHEDEHVIVLNKPAGVVVHPGAGVASGTLVHALLHHAPQMAGVGGEGRPGIVHRLDKDTSGLMVVAKTEVAYQALVEALRVRKVRRVYQTIVWGDPGPDEGYMDMPLGRDPRERKRMAVVRNGGKSALTRWTVLERFGLASFVEARLETGRTHQIRVHFAAVKHPVVGDPLYGGRVRKSLSLRQAERSLILALLRTLRRQALHAAELEFAHPVSGERLHFESALPEDMARALTLLHAFVADRNP</sequence>
<dbReference type="GO" id="GO:0120159">
    <property type="term" value="F:rRNA pseudouridine synthase activity"/>
    <property type="evidence" value="ECO:0007669"/>
    <property type="project" value="UniProtKB-ARBA"/>
</dbReference>
<name>A0A933SGN0_UNCEI</name>
<feature type="active site" evidence="3">
    <location>
        <position position="140"/>
    </location>
</feature>
<keyword evidence="4" id="KW-0694">RNA-binding</keyword>
<dbReference type="PROSITE" id="PS01129">
    <property type="entry name" value="PSI_RLU"/>
    <property type="match status" value="1"/>
</dbReference>
<gene>
    <name evidence="7" type="ORF">HZA61_15835</name>
</gene>
<dbReference type="PANTHER" id="PTHR21600:SF44">
    <property type="entry name" value="RIBOSOMAL LARGE SUBUNIT PSEUDOURIDINE SYNTHASE D"/>
    <property type="match status" value="1"/>
</dbReference>
<evidence type="ECO:0000256" key="4">
    <source>
        <dbReference type="PROSITE-ProRule" id="PRU00182"/>
    </source>
</evidence>
<dbReference type="InterPro" id="IPR006225">
    <property type="entry name" value="PsdUridine_synth_RluC/D"/>
</dbReference>
<evidence type="ECO:0000256" key="2">
    <source>
        <dbReference type="ARBA" id="ARBA00023235"/>
    </source>
</evidence>
<dbReference type="CDD" id="cd00165">
    <property type="entry name" value="S4"/>
    <property type="match status" value="1"/>
</dbReference>
<dbReference type="GO" id="GO:0003723">
    <property type="term" value="F:RNA binding"/>
    <property type="evidence" value="ECO:0007669"/>
    <property type="project" value="UniProtKB-KW"/>
</dbReference>
<dbReference type="InterPro" id="IPR006224">
    <property type="entry name" value="PsdUridine_synth_RluA-like_CS"/>
</dbReference>
<dbReference type="EC" id="5.4.99.-" evidence="5"/>
<dbReference type="PROSITE" id="PS50889">
    <property type="entry name" value="S4"/>
    <property type="match status" value="1"/>
</dbReference>
<reference evidence="7" key="1">
    <citation type="submission" date="2020-07" db="EMBL/GenBank/DDBJ databases">
        <title>Huge and variable diversity of episymbiotic CPR bacteria and DPANN archaea in groundwater ecosystems.</title>
        <authorList>
            <person name="He C.Y."/>
            <person name="Keren R."/>
            <person name="Whittaker M."/>
            <person name="Farag I.F."/>
            <person name="Doudna J."/>
            <person name="Cate J.H.D."/>
            <person name="Banfield J.F."/>
        </authorList>
    </citation>
    <scope>NUCLEOTIDE SEQUENCE</scope>
    <source>
        <strain evidence="7">NC_groundwater_1813_Pr3_B-0.1um_71_17</strain>
    </source>
</reference>
<comment type="catalytic activity">
    <reaction evidence="5">
        <text>a uridine in RNA = a pseudouridine in RNA</text>
        <dbReference type="Rhea" id="RHEA:48348"/>
        <dbReference type="Rhea" id="RHEA-COMP:12068"/>
        <dbReference type="Rhea" id="RHEA-COMP:12069"/>
        <dbReference type="ChEBI" id="CHEBI:65314"/>
        <dbReference type="ChEBI" id="CHEBI:65315"/>
    </reaction>
</comment>
<protein>
    <recommendedName>
        <fullName evidence="5">Pseudouridine synthase</fullName>
        <ecNumber evidence="5">5.4.99.-</ecNumber>
    </recommendedName>
</protein>
<dbReference type="CDD" id="cd02869">
    <property type="entry name" value="PseudoU_synth_RluA_like"/>
    <property type="match status" value="1"/>
</dbReference>
<dbReference type="AlphaFoldDB" id="A0A933SGN0"/>
<evidence type="ECO:0000259" key="6">
    <source>
        <dbReference type="SMART" id="SM00363"/>
    </source>
</evidence>
<dbReference type="InterPro" id="IPR036986">
    <property type="entry name" value="S4_RNA-bd_sf"/>
</dbReference>
<evidence type="ECO:0000256" key="5">
    <source>
        <dbReference type="RuleBase" id="RU362028"/>
    </source>
</evidence>
<feature type="domain" description="RNA-binding S4" evidence="6">
    <location>
        <begin position="17"/>
        <end position="81"/>
    </location>
</feature>
<dbReference type="Gene3D" id="3.10.290.10">
    <property type="entry name" value="RNA-binding S4 domain"/>
    <property type="match status" value="1"/>
</dbReference>
<organism evidence="7 8">
    <name type="scientific">Eiseniibacteriota bacterium</name>
    <dbReference type="NCBI Taxonomy" id="2212470"/>
    <lineage>
        <taxon>Bacteria</taxon>
        <taxon>Candidatus Eiseniibacteriota</taxon>
    </lineage>
</organism>
<dbReference type="Gene3D" id="3.30.2350.10">
    <property type="entry name" value="Pseudouridine synthase"/>
    <property type="match status" value="1"/>
</dbReference>
<evidence type="ECO:0000256" key="1">
    <source>
        <dbReference type="ARBA" id="ARBA00010876"/>
    </source>
</evidence>
<dbReference type="NCBIfam" id="TIGR00005">
    <property type="entry name" value="rluA_subfam"/>
    <property type="match status" value="1"/>
</dbReference>
<evidence type="ECO:0000256" key="3">
    <source>
        <dbReference type="PIRSR" id="PIRSR606225-1"/>
    </source>
</evidence>
<dbReference type="PANTHER" id="PTHR21600">
    <property type="entry name" value="MITOCHONDRIAL RNA PSEUDOURIDINE SYNTHASE"/>
    <property type="match status" value="1"/>
</dbReference>
<comment type="caution">
    <text evidence="7">The sequence shown here is derived from an EMBL/GenBank/DDBJ whole genome shotgun (WGS) entry which is preliminary data.</text>
</comment>
<dbReference type="InterPro" id="IPR002942">
    <property type="entry name" value="S4_RNA-bd"/>
</dbReference>
<dbReference type="SMART" id="SM00363">
    <property type="entry name" value="S4"/>
    <property type="match status" value="1"/>
</dbReference>
<evidence type="ECO:0000313" key="7">
    <source>
        <dbReference type="EMBL" id="MBI5170960.1"/>
    </source>
</evidence>
<dbReference type="Proteomes" id="UP000696931">
    <property type="component" value="Unassembled WGS sequence"/>
</dbReference>
<dbReference type="Pfam" id="PF01479">
    <property type="entry name" value="S4"/>
    <property type="match status" value="1"/>
</dbReference>
<dbReference type="GO" id="GO:0000455">
    <property type="term" value="P:enzyme-directed rRNA pseudouridine synthesis"/>
    <property type="evidence" value="ECO:0007669"/>
    <property type="project" value="TreeGrafter"/>
</dbReference>
<evidence type="ECO:0000313" key="8">
    <source>
        <dbReference type="Proteomes" id="UP000696931"/>
    </source>
</evidence>
<dbReference type="SUPFAM" id="SSF55120">
    <property type="entry name" value="Pseudouridine synthase"/>
    <property type="match status" value="1"/>
</dbReference>
<proteinExistence type="inferred from homology"/>
<dbReference type="InterPro" id="IPR050188">
    <property type="entry name" value="RluA_PseudoU_synthase"/>
</dbReference>
<accession>A0A933SGN0</accession>
<keyword evidence="2 5" id="KW-0413">Isomerase</keyword>
<dbReference type="InterPro" id="IPR006145">
    <property type="entry name" value="PsdUridine_synth_RsuA/RluA"/>
</dbReference>
<dbReference type="SUPFAM" id="SSF55174">
    <property type="entry name" value="Alpha-L RNA-binding motif"/>
    <property type="match status" value="1"/>
</dbReference>
<dbReference type="Pfam" id="PF00849">
    <property type="entry name" value="PseudoU_synth_2"/>
    <property type="match status" value="1"/>
</dbReference>
<comment type="similarity">
    <text evidence="1 5">Belongs to the pseudouridine synthase RluA family.</text>
</comment>
<dbReference type="InterPro" id="IPR020103">
    <property type="entry name" value="PsdUridine_synth_cat_dom_sf"/>
</dbReference>
<dbReference type="EMBL" id="JACRIW010000113">
    <property type="protein sequence ID" value="MBI5170960.1"/>
    <property type="molecule type" value="Genomic_DNA"/>
</dbReference>
<comment type="function">
    <text evidence="5">Responsible for synthesis of pseudouridine from uracil.</text>
</comment>